<organism evidence="1 2">
    <name type="scientific">Microbulbifer marinus</name>
    <dbReference type="NCBI Taxonomy" id="658218"/>
    <lineage>
        <taxon>Bacteria</taxon>
        <taxon>Pseudomonadati</taxon>
        <taxon>Pseudomonadota</taxon>
        <taxon>Gammaproteobacteria</taxon>
        <taxon>Cellvibrionales</taxon>
        <taxon>Microbulbiferaceae</taxon>
        <taxon>Microbulbifer</taxon>
    </lineage>
</organism>
<name>A0A1H3VPI4_9GAMM</name>
<dbReference type="PANTHER" id="PTHR36510">
    <property type="entry name" value="GLUTAMATE--CYSTEINE LIGASE 2-RELATED"/>
    <property type="match status" value="1"/>
</dbReference>
<dbReference type="Gene3D" id="3.30.590.20">
    <property type="match status" value="1"/>
</dbReference>
<proteinExistence type="predicted"/>
<dbReference type="PIRSF" id="PIRSF012666">
    <property type="entry name" value="UCP012666"/>
    <property type="match status" value="1"/>
</dbReference>
<dbReference type="Pfam" id="PF04107">
    <property type="entry name" value="GCS2"/>
    <property type="match status" value="1"/>
</dbReference>
<accession>A0A1H3VPI4</accession>
<evidence type="ECO:0000313" key="1">
    <source>
        <dbReference type="EMBL" id="SDZ76012.1"/>
    </source>
</evidence>
<gene>
    <name evidence="1" type="ORF">SAMN05216562_0091</name>
</gene>
<dbReference type="InterPro" id="IPR016602">
    <property type="entry name" value="UCP012666"/>
</dbReference>
<dbReference type="STRING" id="658218.SAMN05216562_0091"/>
<protein>
    <submittedName>
        <fullName evidence="1">Gamma-glutamyl:cysteine ligase YbdK, ATP-grasp superfamily</fullName>
    </submittedName>
</protein>
<dbReference type="AlphaFoldDB" id="A0A1H3VPI4"/>
<dbReference type="PANTHER" id="PTHR36510:SF3">
    <property type="entry name" value="CONSERVED PROTEIN"/>
    <property type="match status" value="1"/>
</dbReference>
<dbReference type="RefSeq" id="WP_091383866.1">
    <property type="nucleotide sequence ID" value="NZ_FNQO01000001.1"/>
</dbReference>
<keyword evidence="1" id="KW-0436">Ligase</keyword>
<dbReference type="InterPro" id="IPR050141">
    <property type="entry name" value="GCL_type2/YbdK_subfam"/>
</dbReference>
<evidence type="ECO:0000313" key="2">
    <source>
        <dbReference type="Proteomes" id="UP000198658"/>
    </source>
</evidence>
<reference evidence="2" key="1">
    <citation type="submission" date="2016-10" db="EMBL/GenBank/DDBJ databases">
        <authorList>
            <person name="Varghese N."/>
            <person name="Submissions S."/>
        </authorList>
    </citation>
    <scope>NUCLEOTIDE SEQUENCE [LARGE SCALE GENOMIC DNA]</scope>
    <source>
        <strain evidence="2">CGMCC 1.10657</strain>
    </source>
</reference>
<dbReference type="InterPro" id="IPR006336">
    <property type="entry name" value="GCS2"/>
</dbReference>
<dbReference type="EMBL" id="FNQO01000001">
    <property type="protein sequence ID" value="SDZ76012.1"/>
    <property type="molecule type" value="Genomic_DNA"/>
</dbReference>
<dbReference type="SUPFAM" id="SSF55931">
    <property type="entry name" value="Glutamine synthetase/guanido kinase"/>
    <property type="match status" value="1"/>
</dbReference>
<dbReference type="GO" id="GO:0042398">
    <property type="term" value="P:modified amino acid biosynthetic process"/>
    <property type="evidence" value="ECO:0007669"/>
    <property type="project" value="InterPro"/>
</dbReference>
<dbReference type="Proteomes" id="UP000198658">
    <property type="component" value="Unassembled WGS sequence"/>
</dbReference>
<keyword evidence="2" id="KW-1185">Reference proteome</keyword>
<dbReference type="GO" id="GO:0004357">
    <property type="term" value="F:glutamate-cysteine ligase activity"/>
    <property type="evidence" value="ECO:0007669"/>
    <property type="project" value="InterPro"/>
</dbReference>
<dbReference type="InterPro" id="IPR014746">
    <property type="entry name" value="Gln_synth/guanido_kin_cat_dom"/>
</dbReference>
<sequence length="484" mass="55051">MGQEIATTEFSDADEKEFRRRLLAETNILNRWFKQERFEVPESPMCGLELEGWLTDSDFVPAPESEAFLEQVDDELVVPEISRFNFELNSIPAPIRATVFSDLNRSLSALWKGCTRKAESMGLRAIAIGSLPTIRANMLTLEHIYPSKRYFALNNRIMKLRRNMPTVLSLEGKEVLRVSHPDIMLEAAATSVQVHLQVALAEGKRFFNASTIASPIMAAVAANSPFLYGKALWSETRIPIFEQAVNLGSFRNLDGSVAKRVSLGNGYVRESLLELFLENLDGYPVLLPDNYDRTPDELSHLRLHNGTIWRWNRPLVGIADDGTPHLRIEHRVPSSGPSMPDVVANAAFFLGLATYLARMPEVPEDRLTFAAVKRNFFQACKYGLNAEVEWIDGKIWNLQTLVRSELVGPVEEALEELGVDQDDIYKYITRIIRPRMMTGQNGSNWQRAFINTHGPNFQRLLETYYQYQKQDIPVHEWKSEAQFS</sequence>